<evidence type="ECO:0000256" key="1">
    <source>
        <dbReference type="SAM" id="MobiDB-lite"/>
    </source>
</evidence>
<dbReference type="EMBL" id="JAHYIQ010000002">
    <property type="protein sequence ID" value="KAK1135249.1"/>
    <property type="molecule type" value="Genomic_DNA"/>
</dbReference>
<name>A0AA40GCI4_9HYME</name>
<evidence type="ECO:0000313" key="3">
    <source>
        <dbReference type="Proteomes" id="UP001177670"/>
    </source>
</evidence>
<evidence type="ECO:0000313" key="2">
    <source>
        <dbReference type="EMBL" id="KAK1135249.1"/>
    </source>
</evidence>
<feature type="region of interest" description="Disordered" evidence="1">
    <location>
        <begin position="44"/>
        <end position="71"/>
    </location>
</feature>
<dbReference type="Proteomes" id="UP001177670">
    <property type="component" value="Unassembled WGS sequence"/>
</dbReference>
<organism evidence="2 3">
    <name type="scientific">Melipona bicolor</name>
    <dbReference type="NCBI Taxonomy" id="60889"/>
    <lineage>
        <taxon>Eukaryota</taxon>
        <taxon>Metazoa</taxon>
        <taxon>Ecdysozoa</taxon>
        <taxon>Arthropoda</taxon>
        <taxon>Hexapoda</taxon>
        <taxon>Insecta</taxon>
        <taxon>Pterygota</taxon>
        <taxon>Neoptera</taxon>
        <taxon>Endopterygota</taxon>
        <taxon>Hymenoptera</taxon>
        <taxon>Apocrita</taxon>
        <taxon>Aculeata</taxon>
        <taxon>Apoidea</taxon>
        <taxon>Anthophila</taxon>
        <taxon>Apidae</taxon>
        <taxon>Melipona</taxon>
    </lineage>
</organism>
<reference evidence="2" key="1">
    <citation type="submission" date="2021-10" db="EMBL/GenBank/DDBJ databases">
        <title>Melipona bicolor Genome sequencing and assembly.</title>
        <authorList>
            <person name="Araujo N.S."/>
            <person name="Arias M.C."/>
        </authorList>
    </citation>
    <scope>NUCLEOTIDE SEQUENCE</scope>
    <source>
        <strain evidence="2">USP_2M_L1-L4_2017</strain>
        <tissue evidence="2">Whole body</tissue>
    </source>
</reference>
<feature type="non-terminal residue" evidence="2">
    <location>
        <position position="1"/>
    </location>
</feature>
<accession>A0AA40GCI4</accession>
<comment type="caution">
    <text evidence="2">The sequence shown here is derived from an EMBL/GenBank/DDBJ whole genome shotgun (WGS) entry which is preliminary data.</text>
</comment>
<dbReference type="AlphaFoldDB" id="A0AA40GCI4"/>
<protein>
    <submittedName>
        <fullName evidence="2">Uncharacterized protein</fullName>
    </submittedName>
</protein>
<keyword evidence="3" id="KW-1185">Reference proteome</keyword>
<proteinExistence type="predicted"/>
<gene>
    <name evidence="2" type="ORF">K0M31_008020</name>
</gene>
<sequence length="142" mass="16223">FENSSSRSPNFLGGKGGETIRIFSSEGSNGGYAEYQDLISENSEAVNSRQRLRRNTQRLTREGTYKKKEGRKGYLHMNTGLSLSLREWRRRGIYWFDKDSDEGTALGIELVCLGTARQENRNRLLARDIRIPAYFPEQGPKS</sequence>